<dbReference type="InterPro" id="IPR036249">
    <property type="entry name" value="Thioredoxin-like_sf"/>
</dbReference>
<name>A0A1G6H379_9ACTN</name>
<reference evidence="3 4" key="1">
    <citation type="submission" date="2016-06" db="EMBL/GenBank/DDBJ databases">
        <authorList>
            <person name="Olsen C.W."/>
            <person name="Carey S."/>
            <person name="Hinshaw L."/>
            <person name="Karasin A.I."/>
        </authorList>
    </citation>
    <scope>NUCLEOTIDE SEQUENCE [LARGE SCALE GENOMIC DNA]</scope>
    <source>
        <strain evidence="3 4">LZ-22</strain>
    </source>
</reference>
<dbReference type="Proteomes" id="UP000199086">
    <property type="component" value="Unassembled WGS sequence"/>
</dbReference>
<dbReference type="OrthoDB" id="8991911at2"/>
<dbReference type="EMBL" id="FMYF01000006">
    <property type="protein sequence ID" value="SDB88578.1"/>
    <property type="molecule type" value="Genomic_DNA"/>
</dbReference>
<feature type="region of interest" description="Disordered" evidence="1">
    <location>
        <begin position="1"/>
        <end position="20"/>
    </location>
</feature>
<dbReference type="Pfam" id="PF00085">
    <property type="entry name" value="Thioredoxin"/>
    <property type="match status" value="1"/>
</dbReference>
<dbReference type="CDD" id="cd02947">
    <property type="entry name" value="TRX_family"/>
    <property type="match status" value="1"/>
</dbReference>
<feature type="domain" description="Thioredoxin" evidence="2">
    <location>
        <begin position="1"/>
        <end position="108"/>
    </location>
</feature>
<sequence length="114" mass="12403">MAMEQRYDEQQPAREDIDSLDGPVVLDFGTNWCGYCQASRGPVEEALADFPQVRHVMVEDGRGRPLGRSFGVKLWPTLVFLRDGQEVARLVRPTDPGAVRTALAGLGAGSASTD</sequence>
<keyword evidence="4" id="KW-1185">Reference proteome</keyword>
<evidence type="ECO:0000259" key="2">
    <source>
        <dbReference type="PROSITE" id="PS51352"/>
    </source>
</evidence>
<gene>
    <name evidence="3" type="ORF">GA0111570_10698</name>
</gene>
<dbReference type="SUPFAM" id="SSF52833">
    <property type="entry name" value="Thioredoxin-like"/>
    <property type="match status" value="1"/>
</dbReference>
<feature type="compositionally biased region" description="Basic and acidic residues" evidence="1">
    <location>
        <begin position="1"/>
        <end position="17"/>
    </location>
</feature>
<dbReference type="PROSITE" id="PS51352">
    <property type="entry name" value="THIOREDOXIN_2"/>
    <property type="match status" value="1"/>
</dbReference>
<evidence type="ECO:0000256" key="1">
    <source>
        <dbReference type="SAM" id="MobiDB-lite"/>
    </source>
</evidence>
<dbReference type="RefSeq" id="WP_092610513.1">
    <property type="nucleotide sequence ID" value="NZ_FMYF01000006.1"/>
</dbReference>
<protein>
    <submittedName>
        <fullName evidence="3">Thioredoxin 1</fullName>
    </submittedName>
</protein>
<evidence type="ECO:0000313" key="4">
    <source>
        <dbReference type="Proteomes" id="UP000199086"/>
    </source>
</evidence>
<dbReference type="AlphaFoldDB" id="A0A1G6H379"/>
<proteinExistence type="predicted"/>
<organism evidence="3 4">
    <name type="scientific">Raineyella antarctica</name>
    <dbReference type="NCBI Taxonomy" id="1577474"/>
    <lineage>
        <taxon>Bacteria</taxon>
        <taxon>Bacillati</taxon>
        <taxon>Actinomycetota</taxon>
        <taxon>Actinomycetes</taxon>
        <taxon>Propionibacteriales</taxon>
        <taxon>Propionibacteriaceae</taxon>
        <taxon>Raineyella</taxon>
    </lineage>
</organism>
<dbReference type="STRING" id="1577474.GA0111570_10698"/>
<accession>A0A1G6H379</accession>
<dbReference type="Gene3D" id="3.40.30.10">
    <property type="entry name" value="Glutaredoxin"/>
    <property type="match status" value="1"/>
</dbReference>
<evidence type="ECO:0000313" key="3">
    <source>
        <dbReference type="EMBL" id="SDB88578.1"/>
    </source>
</evidence>
<dbReference type="InterPro" id="IPR013766">
    <property type="entry name" value="Thioredoxin_domain"/>
</dbReference>